<dbReference type="EMBL" id="JBANRG010000039">
    <property type="protein sequence ID" value="KAK7448145.1"/>
    <property type="molecule type" value="Genomic_DNA"/>
</dbReference>
<organism evidence="2 3">
    <name type="scientific">Marasmiellus scandens</name>
    <dbReference type="NCBI Taxonomy" id="2682957"/>
    <lineage>
        <taxon>Eukaryota</taxon>
        <taxon>Fungi</taxon>
        <taxon>Dikarya</taxon>
        <taxon>Basidiomycota</taxon>
        <taxon>Agaricomycotina</taxon>
        <taxon>Agaricomycetes</taxon>
        <taxon>Agaricomycetidae</taxon>
        <taxon>Agaricales</taxon>
        <taxon>Marasmiineae</taxon>
        <taxon>Omphalotaceae</taxon>
        <taxon>Marasmiellus</taxon>
    </lineage>
</organism>
<evidence type="ECO:0000256" key="1">
    <source>
        <dbReference type="SAM" id="Coils"/>
    </source>
</evidence>
<keyword evidence="1" id="KW-0175">Coiled coil</keyword>
<protein>
    <recommendedName>
        <fullName evidence="4">Serine protease</fullName>
    </recommendedName>
</protein>
<evidence type="ECO:0000313" key="2">
    <source>
        <dbReference type="EMBL" id="KAK7448145.1"/>
    </source>
</evidence>
<name>A0ABR1J4Y9_9AGAR</name>
<proteinExistence type="predicted"/>
<dbReference type="SUPFAM" id="SSF50494">
    <property type="entry name" value="Trypsin-like serine proteases"/>
    <property type="match status" value="1"/>
</dbReference>
<gene>
    <name evidence="2" type="ORF">VKT23_013904</name>
</gene>
<sequence length="550" mass="60489">MHNSSEGLKRLIVVAPWERNLTLGPTFVSTRITTASTDNTDSLRVSLAADHAVPSSSIPANPYPPSPSEAQYFYYGLPSQPVLIARSSTYPWLKPTGLEAYLAPKEISPFGLHPLGEIWESTVGPAIVSYLDSKEVQWTSLDPVRIGYSGDVASVYPIIWVGVVPGSLSAEVGVEIARHCKSILNENNIHDVHVEIRNSEVTRSAGPKMFKPVPTSNPTAKVREPFSTTLGLPICAEGATFEGTGGFYISDPRFPGKLYLVTARHVVLHPDEDKESFVCYNPSQPRKNVLLFGEVEKHIKAIKSEIDGIQVIITQLENRLEDAEDMGEEAEAEREEVKPLIEKKKKAIESLETFYNDVSKNWQDPKNQDWALIEASKIDSTNFVGNAIDLGTTIAVEELTAWMYPSSFKYPGNRLLKLKGTISDEEMWKPSPRTFDHNNDPCITVIKRGHGSGLTVGRLNTIRSFTRLSKGQESKEIAVLPRNSNSGLFSKPGDSGSVVVDGKGRIAGLLTSSAGVSDVSDCTYVTSINFIMKRMRERDLKANLSPIITT</sequence>
<evidence type="ECO:0008006" key="4">
    <source>
        <dbReference type="Google" id="ProtNLM"/>
    </source>
</evidence>
<evidence type="ECO:0000313" key="3">
    <source>
        <dbReference type="Proteomes" id="UP001498398"/>
    </source>
</evidence>
<accession>A0ABR1J4Y9</accession>
<keyword evidence="3" id="KW-1185">Reference proteome</keyword>
<reference evidence="2 3" key="1">
    <citation type="submission" date="2024-01" db="EMBL/GenBank/DDBJ databases">
        <title>A draft genome for the cacao thread blight pathogen Marasmiellus scandens.</title>
        <authorList>
            <person name="Baruah I.K."/>
            <person name="Leung J."/>
            <person name="Bukari Y."/>
            <person name="Amoako-Attah I."/>
            <person name="Meinhardt L.W."/>
            <person name="Bailey B.A."/>
            <person name="Cohen S.P."/>
        </authorList>
    </citation>
    <scope>NUCLEOTIDE SEQUENCE [LARGE SCALE GENOMIC DNA]</scope>
    <source>
        <strain evidence="2 3">GH-19</strain>
    </source>
</reference>
<dbReference type="InterPro" id="IPR009003">
    <property type="entry name" value="Peptidase_S1_PA"/>
</dbReference>
<comment type="caution">
    <text evidence="2">The sequence shown here is derived from an EMBL/GenBank/DDBJ whole genome shotgun (WGS) entry which is preliminary data.</text>
</comment>
<feature type="coiled-coil region" evidence="1">
    <location>
        <begin position="299"/>
        <end position="336"/>
    </location>
</feature>
<dbReference type="Proteomes" id="UP001498398">
    <property type="component" value="Unassembled WGS sequence"/>
</dbReference>